<sequence>MRIWDVPPDFLCRSHLLGEHRELHAIWSVITQDKKGYSRHPETLRWRGKLAALYRRHDELVAEMQSRGYSHSSPLDRKLATGFIHQDAFVDDFDSQLRMLSEKGCDCLVQ</sequence>
<evidence type="ECO:0008006" key="2">
    <source>
        <dbReference type="Google" id="ProtNLM"/>
    </source>
</evidence>
<dbReference type="InterPro" id="IPR004260">
    <property type="entry name" value="Pyr-dimer_DNA_glycosylase"/>
</dbReference>
<dbReference type="AlphaFoldDB" id="A0A871Y7K7"/>
<proteinExistence type="predicted"/>
<dbReference type="InterPro" id="IPR024796">
    <property type="entry name" value="T4_endonuc_V"/>
</dbReference>
<accession>A0A871Y7K7</accession>
<evidence type="ECO:0000313" key="1">
    <source>
        <dbReference type="EMBL" id="QOV09132.1"/>
    </source>
</evidence>
<dbReference type="SUPFAM" id="SSF47077">
    <property type="entry name" value="T4 endonuclease V"/>
    <property type="match status" value="1"/>
</dbReference>
<dbReference type="Pfam" id="PF03013">
    <property type="entry name" value="Pyr_excise"/>
    <property type="match status" value="1"/>
</dbReference>
<dbReference type="Gene3D" id="1.10.440.10">
    <property type="entry name" value="T4 endonuclease V"/>
    <property type="match status" value="1"/>
</dbReference>
<dbReference type="EMBL" id="MW122884">
    <property type="protein sequence ID" value="QOV09132.1"/>
    <property type="molecule type" value="Genomic_DNA"/>
</dbReference>
<name>A0A871Y7K7_9ARCH</name>
<protein>
    <recommendedName>
        <fullName evidence="2">Pyrimidine dimer DNA glycosylase</fullName>
    </recommendedName>
</protein>
<reference evidence="1" key="1">
    <citation type="submission" date="2020-10" db="EMBL/GenBank/DDBJ databases">
        <title>Diverse heliorhodopsins detected via functional metagenomics in peat lake Actinobacteria, Chloroflexi and Archaea.</title>
        <authorList>
            <person name="Chazan A."/>
            <person name="Rozenberg A."/>
            <person name="Tahan R."/>
            <person name="Mannen K."/>
            <person name="Nagata T."/>
            <person name="Yaish S."/>
            <person name="Larom S."/>
            <person name="Kandori H."/>
            <person name="Inoue K."/>
            <person name="Beja O."/>
            <person name="Pushkarev A."/>
        </authorList>
    </citation>
    <scope>NUCLEOTIDE SEQUENCE</scope>
</reference>
<organism evidence="1">
    <name type="scientific">uncultured Thermoplasmata archaeon</name>
    <dbReference type="NCBI Taxonomy" id="376542"/>
    <lineage>
        <taxon>Archaea</taxon>
        <taxon>Methanobacteriati</taxon>
        <taxon>Thermoplasmatota</taxon>
        <taxon>Thermoplasmata</taxon>
        <taxon>environmental samples</taxon>
    </lineage>
</organism>
<gene>
    <name evidence="1" type="ORF">HULAa36F11_00015</name>
</gene>